<dbReference type="InterPro" id="IPR050141">
    <property type="entry name" value="GCL_type2/YbdK_subfam"/>
</dbReference>
<dbReference type="RefSeq" id="WP_354644753.1">
    <property type="nucleotide sequence ID" value="NZ_CP159872.1"/>
</dbReference>
<comment type="catalytic activity">
    <reaction evidence="1">
        <text>L-cysteine + L-glutamate + ATP = gamma-L-glutamyl-L-cysteine + ADP + phosphate + H(+)</text>
        <dbReference type="Rhea" id="RHEA:13285"/>
        <dbReference type="ChEBI" id="CHEBI:15378"/>
        <dbReference type="ChEBI" id="CHEBI:29985"/>
        <dbReference type="ChEBI" id="CHEBI:30616"/>
        <dbReference type="ChEBI" id="CHEBI:35235"/>
        <dbReference type="ChEBI" id="CHEBI:43474"/>
        <dbReference type="ChEBI" id="CHEBI:58173"/>
        <dbReference type="ChEBI" id="CHEBI:456216"/>
        <dbReference type="EC" id="6.3.2.2"/>
    </reaction>
</comment>
<sequence>MRRTLVHAAAGAGCLLVASGTAVLPSRHPLPVTETDRYRRVAAHIDREVWDQVGGELCGCHVHLGDLERGEAPALAAHLRPWLPALHALCVNSPFCEGQDTGMAGTRWDRYLA</sequence>
<evidence type="ECO:0000313" key="2">
    <source>
        <dbReference type="EMBL" id="XCM83815.1"/>
    </source>
</evidence>
<dbReference type="InterPro" id="IPR006336">
    <property type="entry name" value="GCS2"/>
</dbReference>
<organism evidence="2">
    <name type="scientific">Kitasatospora camelliae</name>
    <dbReference type="NCBI Taxonomy" id="3156397"/>
    <lineage>
        <taxon>Bacteria</taxon>
        <taxon>Bacillati</taxon>
        <taxon>Actinomycetota</taxon>
        <taxon>Actinomycetes</taxon>
        <taxon>Kitasatosporales</taxon>
        <taxon>Streptomycetaceae</taxon>
        <taxon>Kitasatospora</taxon>
    </lineage>
</organism>
<dbReference type="AlphaFoldDB" id="A0AAU8K591"/>
<dbReference type="PANTHER" id="PTHR36510">
    <property type="entry name" value="GLUTAMATE--CYSTEINE LIGASE 2-RELATED"/>
    <property type="match status" value="1"/>
</dbReference>
<keyword evidence="2" id="KW-0436">Ligase</keyword>
<dbReference type="SUPFAM" id="SSF55931">
    <property type="entry name" value="Glutamine synthetase/guanido kinase"/>
    <property type="match status" value="1"/>
</dbReference>
<dbReference type="Gene3D" id="3.30.590.20">
    <property type="match status" value="1"/>
</dbReference>
<dbReference type="PANTHER" id="PTHR36510:SF1">
    <property type="entry name" value="GLUTAMATE--CYSTEINE LIGASE 2-RELATED"/>
    <property type="match status" value="1"/>
</dbReference>
<evidence type="ECO:0000256" key="1">
    <source>
        <dbReference type="ARBA" id="ARBA00048819"/>
    </source>
</evidence>
<proteinExistence type="predicted"/>
<reference evidence="2" key="1">
    <citation type="submission" date="2024-06" db="EMBL/GenBank/DDBJ databases">
        <title>The genome sequences of Kitasatospora sp. strain HUAS MG31.</title>
        <authorList>
            <person name="Mo P."/>
        </authorList>
    </citation>
    <scope>NUCLEOTIDE SEQUENCE</scope>
    <source>
        <strain evidence="2">HUAS MG31</strain>
    </source>
</reference>
<dbReference type="GO" id="GO:0042398">
    <property type="term" value="P:modified amino acid biosynthetic process"/>
    <property type="evidence" value="ECO:0007669"/>
    <property type="project" value="InterPro"/>
</dbReference>
<name>A0AAU8K591_9ACTN</name>
<protein>
    <submittedName>
        <fullName evidence="2">Glutamate-cysteine ligase family protein</fullName>
    </submittedName>
</protein>
<dbReference type="KEGG" id="kcm:ABWK59_35315"/>
<accession>A0AAU8K591</accession>
<dbReference type="GO" id="GO:0004357">
    <property type="term" value="F:glutamate-cysteine ligase activity"/>
    <property type="evidence" value="ECO:0007669"/>
    <property type="project" value="UniProtKB-EC"/>
</dbReference>
<dbReference type="EMBL" id="CP159872">
    <property type="protein sequence ID" value="XCM83815.1"/>
    <property type="molecule type" value="Genomic_DNA"/>
</dbReference>
<dbReference type="Pfam" id="PF04107">
    <property type="entry name" value="GCS2"/>
    <property type="match status" value="1"/>
</dbReference>
<dbReference type="InterPro" id="IPR014746">
    <property type="entry name" value="Gln_synth/guanido_kin_cat_dom"/>
</dbReference>
<gene>
    <name evidence="2" type="ORF">ABWK59_35315</name>
</gene>